<dbReference type="Pfam" id="PF02627">
    <property type="entry name" value="CMD"/>
    <property type="match status" value="1"/>
</dbReference>
<dbReference type="SUPFAM" id="SSF69118">
    <property type="entry name" value="AhpD-like"/>
    <property type="match status" value="1"/>
</dbReference>
<dbReference type="EMBL" id="JFKB01000015">
    <property type="protein sequence ID" value="OSQ45288.1"/>
    <property type="molecule type" value="Genomic_DNA"/>
</dbReference>
<dbReference type="InterPro" id="IPR003779">
    <property type="entry name" value="CMD-like"/>
</dbReference>
<dbReference type="STRING" id="1293890.TALK_17590"/>
<protein>
    <recommendedName>
        <fullName evidence="1">Carboxymuconolactone decarboxylase-like domain-containing protein</fullName>
    </recommendedName>
</protein>
<organism evidence="2 3">
    <name type="scientific">Thalassospira alkalitolerans</name>
    <dbReference type="NCBI Taxonomy" id="1293890"/>
    <lineage>
        <taxon>Bacteria</taxon>
        <taxon>Pseudomonadati</taxon>
        <taxon>Pseudomonadota</taxon>
        <taxon>Alphaproteobacteria</taxon>
        <taxon>Rhodospirillales</taxon>
        <taxon>Thalassospiraceae</taxon>
        <taxon>Thalassospira</taxon>
    </lineage>
</organism>
<evidence type="ECO:0000313" key="2">
    <source>
        <dbReference type="EMBL" id="OSQ45288.1"/>
    </source>
</evidence>
<sequence>MTNSKTALEKGRDVVARLNPGLEGILSEKYDALVPGFAESLTEWAYGRHYARPGLDLKTRQLCTISALTVLGGQTAPQLKVNINHSLAAGATRTEIIEAIWQMAVYGGLPAAINGLNAAQEQFDEIDAKAA</sequence>
<dbReference type="Proteomes" id="UP000193396">
    <property type="component" value="Unassembled WGS sequence"/>
</dbReference>
<accession>A0A1Y2L8E2</accession>
<evidence type="ECO:0000259" key="1">
    <source>
        <dbReference type="Pfam" id="PF02627"/>
    </source>
</evidence>
<dbReference type="RefSeq" id="WP_085620464.1">
    <property type="nucleotide sequence ID" value="NZ_JFKB01000015.1"/>
</dbReference>
<dbReference type="InterPro" id="IPR052512">
    <property type="entry name" value="4CMD/NDH-1_regulator"/>
</dbReference>
<dbReference type="PANTHER" id="PTHR33570">
    <property type="entry name" value="4-CARBOXYMUCONOLACTONE DECARBOXYLASE FAMILY PROTEIN"/>
    <property type="match status" value="1"/>
</dbReference>
<dbReference type="PANTHER" id="PTHR33570:SF10">
    <property type="entry name" value="GAMMA-CARBOXYMUCONOLACTONE DECARBOXYLASE"/>
    <property type="match status" value="1"/>
</dbReference>
<dbReference type="AlphaFoldDB" id="A0A1Y2L8E2"/>
<dbReference type="Gene3D" id="1.20.1290.10">
    <property type="entry name" value="AhpD-like"/>
    <property type="match status" value="1"/>
</dbReference>
<dbReference type="OrthoDB" id="7507676at2"/>
<reference evidence="2 3" key="1">
    <citation type="submission" date="2014-03" db="EMBL/GenBank/DDBJ databases">
        <title>The draft genome sequence of Thalassospira alkalitolerans JCM 18968.</title>
        <authorList>
            <person name="Lai Q."/>
            <person name="Shao Z."/>
        </authorList>
    </citation>
    <scope>NUCLEOTIDE SEQUENCE [LARGE SCALE GENOMIC DNA]</scope>
    <source>
        <strain evidence="2 3">JCM 18968</strain>
    </source>
</reference>
<gene>
    <name evidence="2" type="ORF">TALK_17590</name>
</gene>
<dbReference type="GO" id="GO:0051920">
    <property type="term" value="F:peroxiredoxin activity"/>
    <property type="evidence" value="ECO:0007669"/>
    <property type="project" value="InterPro"/>
</dbReference>
<evidence type="ECO:0000313" key="3">
    <source>
        <dbReference type="Proteomes" id="UP000193396"/>
    </source>
</evidence>
<name>A0A1Y2L8E2_9PROT</name>
<comment type="caution">
    <text evidence="2">The sequence shown here is derived from an EMBL/GenBank/DDBJ whole genome shotgun (WGS) entry which is preliminary data.</text>
</comment>
<dbReference type="InterPro" id="IPR029032">
    <property type="entry name" value="AhpD-like"/>
</dbReference>
<proteinExistence type="predicted"/>
<keyword evidence="3" id="KW-1185">Reference proteome</keyword>
<feature type="domain" description="Carboxymuconolactone decarboxylase-like" evidence="1">
    <location>
        <begin position="35"/>
        <end position="121"/>
    </location>
</feature>